<gene>
    <name evidence="3" type="ORF">ALO40_01464</name>
</gene>
<evidence type="ECO:0000259" key="1">
    <source>
        <dbReference type="Pfam" id="PF14355"/>
    </source>
</evidence>
<dbReference type="Pfam" id="PF14355">
    <property type="entry name" value="Abi_C"/>
    <property type="match status" value="1"/>
</dbReference>
<feature type="domain" description="Abortive infection protein-like C-terminal" evidence="1">
    <location>
        <begin position="173"/>
        <end position="247"/>
    </location>
</feature>
<proteinExistence type="predicted"/>
<sequence length="253" mass="27663">MNEYLLHDPSWNGPLIVAVQRAITETFSKSDWNEVGHLTGLHAYITSHKRLLRSLDWGDPDYTDCVFEVITRLQHHNGQALALLIEHPKVLPLLEVSVPSHLHQLGVSVGHVRAVAPSLSASEVVRRALTDADQLIETNGAQSAVDRLHTAMHGYLKAECAAASIAIPPDATLTQAFKALRTNHPALADLGAHTTDVAKVLQSFASVLDALNTVRNHGSVAHPNEHLIEAPEAFLFVNAVRTLFHYLNNKLGH</sequence>
<dbReference type="PATRIC" id="fig|251703.9.peg.2018"/>
<name>A0A0Q0GM27_9PSED</name>
<evidence type="ECO:0000313" key="4">
    <source>
        <dbReference type="Proteomes" id="UP000050317"/>
    </source>
</evidence>
<accession>A0A0Q0GM27</accession>
<evidence type="ECO:0000313" key="3">
    <source>
        <dbReference type="EMBL" id="KPZ14595.1"/>
    </source>
</evidence>
<dbReference type="Pfam" id="PF18865">
    <property type="entry name" value="AbiJ_NTD5"/>
    <property type="match status" value="1"/>
</dbReference>
<dbReference type="EMBL" id="LJRR01000252">
    <property type="protein sequence ID" value="KPZ14595.1"/>
    <property type="molecule type" value="Genomic_DNA"/>
</dbReference>
<dbReference type="InterPro" id="IPR040508">
    <property type="entry name" value="AbiJ_NTD5"/>
</dbReference>
<protein>
    <recommendedName>
        <fullName evidence="5">Abortive infection protein-like C-terminal domain-containing protein</fullName>
    </recommendedName>
</protein>
<dbReference type="InterPro" id="IPR026001">
    <property type="entry name" value="Abi-like_C"/>
</dbReference>
<dbReference type="AlphaFoldDB" id="A0A0Q0GM27"/>
<comment type="caution">
    <text evidence="3">The sequence shown here is derived from an EMBL/GenBank/DDBJ whole genome shotgun (WGS) entry which is preliminary data.</text>
</comment>
<evidence type="ECO:0000259" key="2">
    <source>
        <dbReference type="Pfam" id="PF18865"/>
    </source>
</evidence>
<organism evidence="3 4">
    <name type="scientific">Pseudomonas syringae pv. viburni</name>
    <dbReference type="NCBI Taxonomy" id="251703"/>
    <lineage>
        <taxon>Bacteria</taxon>
        <taxon>Pseudomonadati</taxon>
        <taxon>Pseudomonadota</taxon>
        <taxon>Gammaproteobacteria</taxon>
        <taxon>Pseudomonadales</taxon>
        <taxon>Pseudomonadaceae</taxon>
        <taxon>Pseudomonas</taxon>
    </lineage>
</organism>
<dbReference type="RefSeq" id="WP_044421428.1">
    <property type="nucleotide sequence ID" value="NZ_JYHK01000020.1"/>
</dbReference>
<feature type="domain" description="AbiJ N-terminal" evidence="2">
    <location>
        <begin position="16"/>
        <end position="88"/>
    </location>
</feature>
<evidence type="ECO:0008006" key="5">
    <source>
        <dbReference type="Google" id="ProtNLM"/>
    </source>
</evidence>
<reference evidence="3 4" key="1">
    <citation type="submission" date="2015-09" db="EMBL/GenBank/DDBJ databases">
        <title>Genome announcement of multiple Pseudomonas syringae strains.</title>
        <authorList>
            <person name="Thakur S."/>
            <person name="Wang P.W."/>
            <person name="Gong Y."/>
            <person name="Weir B.S."/>
            <person name="Guttman D.S."/>
        </authorList>
    </citation>
    <scope>NUCLEOTIDE SEQUENCE [LARGE SCALE GENOMIC DNA]</scope>
    <source>
        <strain evidence="3 4">ICMP3963</strain>
    </source>
</reference>
<dbReference type="Proteomes" id="UP000050317">
    <property type="component" value="Unassembled WGS sequence"/>
</dbReference>